<keyword evidence="2" id="KW-1185">Reference proteome</keyword>
<proteinExistence type="predicted"/>
<dbReference type="RefSeq" id="WP_066332727.1">
    <property type="nucleotide sequence ID" value="NZ_LWSG01000015.1"/>
</dbReference>
<dbReference type="Proteomes" id="UP000078534">
    <property type="component" value="Unassembled WGS sequence"/>
</dbReference>
<evidence type="ECO:0000313" key="2">
    <source>
        <dbReference type="Proteomes" id="UP000078534"/>
    </source>
</evidence>
<dbReference type="SUPFAM" id="SSF52540">
    <property type="entry name" value="P-loop containing nucleoside triphosphate hydrolases"/>
    <property type="match status" value="1"/>
</dbReference>
<reference evidence="2" key="1">
    <citation type="submission" date="2016-04" db="EMBL/GenBank/DDBJ databases">
        <authorList>
            <person name="Lyu Z."/>
            <person name="Lyu W."/>
        </authorList>
    </citation>
    <scope>NUCLEOTIDE SEQUENCE [LARGE SCALE GENOMIC DNA]</scope>
    <source>
        <strain evidence="2">C44</strain>
    </source>
</reference>
<dbReference type="InterPro" id="IPR027417">
    <property type="entry name" value="P-loop_NTPase"/>
</dbReference>
<dbReference type="Pfam" id="PF13238">
    <property type="entry name" value="AAA_18"/>
    <property type="match status" value="1"/>
</dbReference>
<protein>
    <submittedName>
        <fullName evidence="1">Nucleoside kinase</fullName>
    </submittedName>
</protein>
<dbReference type="Gene3D" id="3.40.50.300">
    <property type="entry name" value="P-loop containing nucleotide triphosphate hydrolases"/>
    <property type="match status" value="1"/>
</dbReference>
<name>A0A179T0N8_9BACI</name>
<dbReference type="AlphaFoldDB" id="A0A179T0N8"/>
<dbReference type="GO" id="GO:0016301">
    <property type="term" value="F:kinase activity"/>
    <property type="evidence" value="ECO:0007669"/>
    <property type="project" value="UniProtKB-KW"/>
</dbReference>
<evidence type="ECO:0000313" key="1">
    <source>
        <dbReference type="EMBL" id="OAS86122.1"/>
    </source>
</evidence>
<dbReference type="EMBL" id="LWSG01000015">
    <property type="protein sequence ID" value="OAS86122.1"/>
    <property type="molecule type" value="Genomic_DNA"/>
</dbReference>
<organism evidence="1 2">
    <name type="scientific">Metabacillus litoralis</name>
    <dbReference type="NCBI Taxonomy" id="152268"/>
    <lineage>
        <taxon>Bacteria</taxon>
        <taxon>Bacillati</taxon>
        <taxon>Bacillota</taxon>
        <taxon>Bacilli</taxon>
        <taxon>Bacillales</taxon>
        <taxon>Bacillaceae</taxon>
        <taxon>Metabacillus</taxon>
    </lineage>
</organism>
<comment type="caution">
    <text evidence="1">The sequence shown here is derived from an EMBL/GenBank/DDBJ whole genome shotgun (WGS) entry which is preliminary data.</text>
</comment>
<sequence length="169" mass="19831">MKDYAKLPLFIITGASGSGKTTIVPHLRELLPEFDVFDIDEELLTNAVGDWQIVKNIWMRIASHIAKSNRMTILCGTQMPWEIKKCEDYKEFSQILFLNLHCDDRVREKRLLERGWSNELIKEHNQFAKWLIENADKEYEPPMVMIDTSNTSVNKVSIKVKDWVEKYAR</sequence>
<dbReference type="STRING" id="152268.A6K24_22630"/>
<keyword evidence="1" id="KW-0808">Transferase</keyword>
<gene>
    <name evidence="1" type="ORF">A6K24_22630</name>
</gene>
<keyword evidence="1" id="KW-0418">Kinase</keyword>
<accession>A0A179T0N8</accession>
<dbReference type="OrthoDB" id="359078at2"/>